<protein>
    <submittedName>
        <fullName evidence="1">Uncharacterized protein MANES_14G144400</fullName>
    </submittedName>
</protein>
<name>A0A2P2KHT0_RHIMU</name>
<reference evidence="1" key="1">
    <citation type="submission" date="2018-02" db="EMBL/GenBank/DDBJ databases">
        <title>Rhizophora mucronata_Transcriptome.</title>
        <authorList>
            <person name="Meera S.P."/>
            <person name="Sreeshan A."/>
            <person name="Augustine A."/>
        </authorList>
    </citation>
    <scope>NUCLEOTIDE SEQUENCE</scope>
    <source>
        <tissue evidence="1">Leaf</tissue>
    </source>
</reference>
<dbReference type="AlphaFoldDB" id="A0A2P2KHT0"/>
<evidence type="ECO:0000313" key="1">
    <source>
        <dbReference type="EMBL" id="MBX05274.1"/>
    </source>
</evidence>
<dbReference type="EMBL" id="GGEC01024790">
    <property type="protein sequence ID" value="MBX05274.1"/>
    <property type="molecule type" value="Transcribed_RNA"/>
</dbReference>
<accession>A0A2P2KHT0</accession>
<organism evidence="1">
    <name type="scientific">Rhizophora mucronata</name>
    <name type="common">Asiatic mangrove</name>
    <dbReference type="NCBI Taxonomy" id="61149"/>
    <lineage>
        <taxon>Eukaryota</taxon>
        <taxon>Viridiplantae</taxon>
        <taxon>Streptophyta</taxon>
        <taxon>Embryophyta</taxon>
        <taxon>Tracheophyta</taxon>
        <taxon>Spermatophyta</taxon>
        <taxon>Magnoliopsida</taxon>
        <taxon>eudicotyledons</taxon>
        <taxon>Gunneridae</taxon>
        <taxon>Pentapetalae</taxon>
        <taxon>rosids</taxon>
        <taxon>fabids</taxon>
        <taxon>Malpighiales</taxon>
        <taxon>Rhizophoraceae</taxon>
        <taxon>Rhizophora</taxon>
    </lineage>
</organism>
<proteinExistence type="predicted"/>
<sequence length="65" mass="7463">MEDPLIHSDKNQAKLIVESPFEGVRSTWSIIIVRCCTRTLLQKTRPDQGVNRRSFQSVSKLFTCP</sequence>